<dbReference type="InterPro" id="IPR013632">
    <property type="entry name" value="Rad51_C"/>
</dbReference>
<evidence type="ECO:0000313" key="12">
    <source>
        <dbReference type="EMBL" id="KAJ8658144.1"/>
    </source>
</evidence>
<dbReference type="NCBIfam" id="NF003301">
    <property type="entry name" value="PRK04301.1"/>
    <property type="match status" value="1"/>
</dbReference>
<keyword evidence="13" id="KW-1185">Reference proteome</keyword>
<feature type="domain" description="RecA family profile 2" evidence="11">
    <location>
        <begin position="282"/>
        <end position="342"/>
    </location>
</feature>
<dbReference type="PIRSF" id="PIRSF005856">
    <property type="entry name" value="Rad51"/>
    <property type="match status" value="1"/>
</dbReference>
<dbReference type="Gene3D" id="1.10.150.20">
    <property type="entry name" value="5' to 3' exonuclease, C-terminal subdomain"/>
    <property type="match status" value="1"/>
</dbReference>
<comment type="subcellular location">
    <subcellularLocation>
        <location evidence="1">Nucleus</location>
    </subcellularLocation>
</comment>
<dbReference type="GO" id="GO:0000150">
    <property type="term" value="F:DNA strand exchange activity"/>
    <property type="evidence" value="ECO:0007669"/>
    <property type="project" value="InterPro"/>
</dbReference>
<comment type="caution">
    <text evidence="12">The sequence shown here is derived from an EMBL/GenBank/DDBJ whole genome shotgun (WGS) entry which is preliminary data.</text>
</comment>
<dbReference type="GO" id="GO:0003690">
    <property type="term" value="F:double-stranded DNA binding"/>
    <property type="evidence" value="ECO:0007669"/>
    <property type="project" value="TreeGrafter"/>
</dbReference>
<evidence type="ECO:0000256" key="1">
    <source>
        <dbReference type="ARBA" id="ARBA00004123"/>
    </source>
</evidence>
<dbReference type="GO" id="GO:0000730">
    <property type="term" value="P:DNA recombinase assembly"/>
    <property type="evidence" value="ECO:0007669"/>
    <property type="project" value="TreeGrafter"/>
</dbReference>
<dbReference type="InterPro" id="IPR020587">
    <property type="entry name" value="RecA_monomer-monomer_interface"/>
</dbReference>
<dbReference type="InterPro" id="IPR011940">
    <property type="entry name" value="Dmc1"/>
</dbReference>
<dbReference type="GO" id="GO:0005524">
    <property type="term" value="F:ATP binding"/>
    <property type="evidence" value="ECO:0007669"/>
    <property type="project" value="UniProtKB-KW"/>
</dbReference>
<dbReference type="SUPFAM" id="SSF52540">
    <property type="entry name" value="P-loop containing nucleoside triphosphate hydrolases"/>
    <property type="match status" value="1"/>
</dbReference>
<dbReference type="GO" id="GO:0140664">
    <property type="term" value="F:ATP-dependent DNA damage sensor activity"/>
    <property type="evidence" value="ECO:0007669"/>
    <property type="project" value="InterPro"/>
</dbReference>
<dbReference type="GO" id="GO:0006312">
    <property type="term" value="P:mitotic recombination"/>
    <property type="evidence" value="ECO:0007669"/>
    <property type="project" value="TreeGrafter"/>
</dbReference>
<dbReference type="PANTHER" id="PTHR22942:SF30">
    <property type="entry name" value="MEIOTIC RECOMBINATION PROTEIN DMC1_LIM15 HOMOLOG"/>
    <property type="match status" value="1"/>
</dbReference>
<sequence length="345" mass="37812">MPPQKKEQHLDQVVEDIDGDQDELFYTCIDELQSQGIGVADINKLKSAGVCTIRGAQMMTKKTLLKIKGLSETKVDKIKDAASKAQGSGFITGSDMSRFREKVVKISTGSKQFDSLLGGGVQTMSITEVFGEYRTGKTQLAHTLCVQVQLPIHQGGANSKAAYIDTEGTFRPDRIRAIADRFGVDPDITLDNIAVARAWNSDHQMDLITEIAAKFAEEKGIYRLLVVDSIIALFRCDYAGRGELAERQQKLNQMLNRLTKIAEEYNVAVFLTNQVSSDPGGGMVFVSDPKKPVGGHILAHASATRLYLRKGRGEERVAKIYDSPDMPENECSYTISGGGIADVFL</sequence>
<dbReference type="Pfam" id="PF14520">
    <property type="entry name" value="HHH_5"/>
    <property type="match status" value="1"/>
</dbReference>
<evidence type="ECO:0000259" key="10">
    <source>
        <dbReference type="PROSITE" id="PS50162"/>
    </source>
</evidence>
<dbReference type="GO" id="GO:0000794">
    <property type="term" value="C:condensed nuclear chromosome"/>
    <property type="evidence" value="ECO:0007669"/>
    <property type="project" value="TreeGrafter"/>
</dbReference>
<dbReference type="InterPro" id="IPR010995">
    <property type="entry name" value="DNA_repair_Rad51/TF_NusA_a-hlx"/>
</dbReference>
<dbReference type="SMART" id="SM00382">
    <property type="entry name" value="AAA"/>
    <property type="match status" value="1"/>
</dbReference>
<dbReference type="PROSITE" id="PS50162">
    <property type="entry name" value="RECA_2"/>
    <property type="match status" value="1"/>
</dbReference>
<keyword evidence="4 9" id="KW-0067">ATP-binding</keyword>
<evidence type="ECO:0000256" key="6">
    <source>
        <dbReference type="ARBA" id="ARBA00023242"/>
    </source>
</evidence>
<dbReference type="EMBL" id="JARTCD010000026">
    <property type="protein sequence ID" value="KAJ8658144.1"/>
    <property type="molecule type" value="Genomic_DNA"/>
</dbReference>
<evidence type="ECO:0000256" key="2">
    <source>
        <dbReference type="ARBA" id="ARBA00008897"/>
    </source>
</evidence>
<dbReference type="NCBIfam" id="TIGR02238">
    <property type="entry name" value="recomb_DMC1"/>
    <property type="match status" value="1"/>
</dbReference>
<dbReference type="PROSITE" id="PS50163">
    <property type="entry name" value="RECA_3"/>
    <property type="match status" value="1"/>
</dbReference>
<evidence type="ECO:0000256" key="8">
    <source>
        <dbReference type="ARBA" id="ARBA00023306"/>
    </source>
</evidence>
<dbReference type="Gene3D" id="3.40.50.300">
    <property type="entry name" value="P-loop containing nucleotide triphosphate hydrolases"/>
    <property type="match status" value="1"/>
</dbReference>
<keyword evidence="8" id="KW-0131">Cell cycle</keyword>
<protein>
    <submittedName>
        <fullName evidence="12">Meiotic recombinase Dmc1</fullName>
    </submittedName>
</protein>
<keyword evidence="6" id="KW-0539">Nucleus</keyword>
<evidence type="ECO:0000256" key="3">
    <source>
        <dbReference type="ARBA" id="ARBA00022741"/>
    </source>
</evidence>
<dbReference type="CDD" id="cd19514">
    <property type="entry name" value="DMC1"/>
    <property type="match status" value="1"/>
</dbReference>
<proteinExistence type="inferred from homology"/>
<comment type="similarity">
    <text evidence="2">Belongs to the RecA family. DMC1 subfamily.</text>
</comment>
<evidence type="ECO:0000313" key="13">
    <source>
        <dbReference type="Proteomes" id="UP001234581"/>
    </source>
</evidence>
<dbReference type="InterPro" id="IPR016467">
    <property type="entry name" value="DNA_recomb/repair_RecA-like"/>
</dbReference>
<dbReference type="GO" id="GO:0000709">
    <property type="term" value="P:meiotic joint molecule formation"/>
    <property type="evidence" value="ECO:0007669"/>
    <property type="project" value="UniProtKB-ARBA"/>
</dbReference>
<keyword evidence="3 9" id="KW-0547">Nucleotide-binding</keyword>
<dbReference type="AlphaFoldDB" id="A0AAD7XV38"/>
<accession>A0AAD7XV38</accession>
<dbReference type="GO" id="GO:0070192">
    <property type="term" value="P:chromosome organization involved in meiotic cell cycle"/>
    <property type="evidence" value="ECO:0007669"/>
    <property type="project" value="TreeGrafter"/>
</dbReference>
<evidence type="ECO:0000256" key="7">
    <source>
        <dbReference type="ARBA" id="ARBA00023254"/>
    </source>
</evidence>
<evidence type="ECO:0000259" key="11">
    <source>
        <dbReference type="PROSITE" id="PS50163"/>
    </source>
</evidence>
<organism evidence="12 13">
    <name type="scientific">Lichtheimia ornata</name>
    <dbReference type="NCBI Taxonomy" id="688661"/>
    <lineage>
        <taxon>Eukaryota</taxon>
        <taxon>Fungi</taxon>
        <taxon>Fungi incertae sedis</taxon>
        <taxon>Mucoromycota</taxon>
        <taxon>Mucoromycotina</taxon>
        <taxon>Mucoromycetes</taxon>
        <taxon>Mucorales</taxon>
        <taxon>Lichtheimiaceae</taxon>
        <taxon>Lichtheimia</taxon>
    </lineage>
</organism>
<dbReference type="Proteomes" id="UP001234581">
    <property type="component" value="Unassembled WGS sequence"/>
</dbReference>
<dbReference type="GeneID" id="83213562"/>
<dbReference type="InterPro" id="IPR027417">
    <property type="entry name" value="P-loop_NTPase"/>
</dbReference>
<dbReference type="PANTHER" id="PTHR22942">
    <property type="entry name" value="RECA/RAD51/RADA DNA STRAND-PAIRING FAMILY MEMBER"/>
    <property type="match status" value="1"/>
</dbReference>
<feature type="domain" description="RecA family profile 1" evidence="10">
    <location>
        <begin position="102"/>
        <end position="275"/>
    </location>
</feature>
<keyword evidence="7" id="KW-0469">Meiosis</keyword>
<name>A0AAD7XV38_9FUNG</name>
<dbReference type="InterPro" id="IPR003593">
    <property type="entry name" value="AAA+_ATPase"/>
</dbReference>
<dbReference type="SUPFAM" id="SSF47794">
    <property type="entry name" value="Rad51 N-terminal domain-like"/>
    <property type="match status" value="1"/>
</dbReference>
<evidence type="ECO:0000256" key="4">
    <source>
        <dbReference type="ARBA" id="ARBA00022840"/>
    </source>
</evidence>
<keyword evidence="5" id="KW-0238">DNA-binding</keyword>
<dbReference type="Pfam" id="PF08423">
    <property type="entry name" value="Rad51"/>
    <property type="match status" value="1"/>
</dbReference>
<evidence type="ECO:0000256" key="9">
    <source>
        <dbReference type="RuleBase" id="RU003422"/>
    </source>
</evidence>
<dbReference type="RefSeq" id="XP_058343057.1">
    <property type="nucleotide sequence ID" value="XM_058486183.1"/>
</dbReference>
<reference evidence="12 13" key="1">
    <citation type="submission" date="2023-03" db="EMBL/GenBank/DDBJ databases">
        <title>Genome sequence of Lichtheimia ornata CBS 291.66.</title>
        <authorList>
            <person name="Mohabir J.T."/>
            <person name="Shea T.P."/>
            <person name="Kurbessoian T."/>
            <person name="Berby B."/>
            <person name="Fontaine J."/>
            <person name="Livny J."/>
            <person name="Gnirke A."/>
            <person name="Stajich J.E."/>
            <person name="Cuomo C.A."/>
        </authorList>
    </citation>
    <scope>NUCLEOTIDE SEQUENCE [LARGE SCALE GENOMIC DNA]</scope>
    <source>
        <strain evidence="12">CBS 291.66</strain>
    </source>
</reference>
<gene>
    <name evidence="12" type="ORF">O0I10_006151</name>
</gene>
<dbReference type="InterPro" id="IPR020588">
    <property type="entry name" value="RecA_ATP-bd"/>
</dbReference>
<dbReference type="FunFam" id="3.40.50.300:FF:000239">
    <property type="entry name" value="Meiotic recombination protein DMC1"/>
    <property type="match status" value="1"/>
</dbReference>
<dbReference type="GO" id="GO:0003697">
    <property type="term" value="F:single-stranded DNA binding"/>
    <property type="evidence" value="ECO:0007669"/>
    <property type="project" value="TreeGrafter"/>
</dbReference>
<dbReference type="GO" id="GO:0042148">
    <property type="term" value="P:DNA strand invasion"/>
    <property type="evidence" value="ECO:0007669"/>
    <property type="project" value="TreeGrafter"/>
</dbReference>
<evidence type="ECO:0000256" key="5">
    <source>
        <dbReference type="ARBA" id="ARBA00023125"/>
    </source>
</evidence>